<reference evidence="1" key="2">
    <citation type="journal article" date="2015" name="Fish Shellfish Immunol.">
        <title>Early steps in the European eel (Anguilla anguilla)-Vibrio vulnificus interaction in the gills: Role of the RtxA13 toxin.</title>
        <authorList>
            <person name="Callol A."/>
            <person name="Pajuelo D."/>
            <person name="Ebbesson L."/>
            <person name="Teles M."/>
            <person name="MacKenzie S."/>
            <person name="Amaro C."/>
        </authorList>
    </citation>
    <scope>NUCLEOTIDE SEQUENCE</scope>
</reference>
<evidence type="ECO:0000313" key="1">
    <source>
        <dbReference type="EMBL" id="JAH10002.1"/>
    </source>
</evidence>
<sequence length="49" mass="5247">MTKCFGIGLIASCINVSFMTDPQCPWVSTGYSQKHHITSPGVMGTDEAV</sequence>
<dbReference type="AlphaFoldDB" id="A0A0E9Q0F4"/>
<proteinExistence type="predicted"/>
<dbReference type="EMBL" id="GBXM01098575">
    <property type="protein sequence ID" value="JAH10002.1"/>
    <property type="molecule type" value="Transcribed_RNA"/>
</dbReference>
<accession>A0A0E9Q0F4</accession>
<organism evidence="1">
    <name type="scientific">Anguilla anguilla</name>
    <name type="common">European freshwater eel</name>
    <name type="synonym">Muraena anguilla</name>
    <dbReference type="NCBI Taxonomy" id="7936"/>
    <lineage>
        <taxon>Eukaryota</taxon>
        <taxon>Metazoa</taxon>
        <taxon>Chordata</taxon>
        <taxon>Craniata</taxon>
        <taxon>Vertebrata</taxon>
        <taxon>Euteleostomi</taxon>
        <taxon>Actinopterygii</taxon>
        <taxon>Neopterygii</taxon>
        <taxon>Teleostei</taxon>
        <taxon>Anguilliformes</taxon>
        <taxon>Anguillidae</taxon>
        <taxon>Anguilla</taxon>
    </lineage>
</organism>
<protein>
    <submittedName>
        <fullName evidence="1">Uncharacterized protein</fullName>
    </submittedName>
</protein>
<name>A0A0E9Q0F4_ANGAN</name>
<reference evidence="1" key="1">
    <citation type="submission" date="2014-11" db="EMBL/GenBank/DDBJ databases">
        <authorList>
            <person name="Amaro Gonzalez C."/>
        </authorList>
    </citation>
    <scope>NUCLEOTIDE SEQUENCE</scope>
</reference>